<reference evidence="3 4" key="1">
    <citation type="submission" date="2019-01" db="EMBL/GenBank/DDBJ databases">
        <title>Novel species of Cellulomonas.</title>
        <authorList>
            <person name="Liu Q."/>
            <person name="Xin Y.-H."/>
        </authorList>
    </citation>
    <scope>NUCLEOTIDE SEQUENCE [LARGE SCALE GENOMIC DNA]</scope>
    <source>
        <strain evidence="3 4">HLT2-17</strain>
    </source>
</reference>
<evidence type="ECO:0000313" key="3">
    <source>
        <dbReference type="EMBL" id="RYV49314.1"/>
    </source>
</evidence>
<dbReference type="CDD" id="cd00085">
    <property type="entry name" value="HNHc"/>
    <property type="match status" value="1"/>
</dbReference>
<feature type="region of interest" description="Disordered" evidence="1">
    <location>
        <begin position="539"/>
        <end position="574"/>
    </location>
</feature>
<dbReference type="Proteomes" id="UP000293764">
    <property type="component" value="Unassembled WGS sequence"/>
</dbReference>
<dbReference type="GO" id="GO:0004519">
    <property type="term" value="F:endonuclease activity"/>
    <property type="evidence" value="ECO:0007669"/>
    <property type="project" value="UniProtKB-KW"/>
</dbReference>
<dbReference type="Pfam" id="PF02720">
    <property type="entry name" value="DUF222"/>
    <property type="match status" value="2"/>
</dbReference>
<comment type="caution">
    <text evidence="3">The sequence shown here is derived from an EMBL/GenBank/DDBJ whole genome shotgun (WGS) entry which is preliminary data.</text>
</comment>
<evidence type="ECO:0000259" key="2">
    <source>
        <dbReference type="Pfam" id="PF02720"/>
    </source>
</evidence>
<feature type="domain" description="DUF222" evidence="2">
    <location>
        <begin position="394"/>
        <end position="477"/>
    </location>
</feature>
<protein>
    <submittedName>
        <fullName evidence="3">HNH endonuclease</fullName>
    </submittedName>
</protein>
<proteinExistence type="predicted"/>
<keyword evidence="3" id="KW-0378">Hydrolase</keyword>
<dbReference type="InterPro" id="IPR003870">
    <property type="entry name" value="DUF222"/>
</dbReference>
<accession>A0A4V1ZGQ0</accession>
<feature type="non-terminal residue" evidence="3">
    <location>
        <position position="1"/>
    </location>
</feature>
<name>A0A4V1ZGQ0_9MICO</name>
<organism evidence="3 4">
    <name type="scientific">Pengzhenrongella frigida</name>
    <dbReference type="NCBI Taxonomy" id="1259133"/>
    <lineage>
        <taxon>Bacteria</taxon>
        <taxon>Bacillati</taxon>
        <taxon>Actinomycetota</taxon>
        <taxon>Actinomycetes</taxon>
        <taxon>Micrococcales</taxon>
        <taxon>Pengzhenrongella</taxon>
    </lineage>
</organism>
<evidence type="ECO:0000256" key="1">
    <source>
        <dbReference type="SAM" id="MobiDB-lite"/>
    </source>
</evidence>
<keyword evidence="4" id="KW-1185">Reference proteome</keyword>
<keyword evidence="3" id="KW-0255">Endonuclease</keyword>
<sequence length="574" mass="59093">VALIPAFWYLHTLIISTLSDTLHMFETGWVVEPEAVPEAAWERVPVPAAELVAWWDEVDARQGAVVCSPGYLEVAAERLDDFALVELIAELEREASGARARQLVAVEVLSRRASMNPSWPVRVGHPNVTGEEVAARLGSSRAAGRELVTTARLFAGPLLATAAALEAGEIDWGKARIFASVLGTVAVEVAVDVQDRVLPTAGARTHGQLRRDLARALIVVDPVDAEQRAVRAVDTRRVCRPRVLADGMAGLWAVVPGAVAAGIDAALTAAARAGRNAGDPRTSDQLRADAFAGALLGCGVGVGAGARTCAGTPGTPGTTTPGATKPGATTCCASTAPGATMPGTATPGATTCCASTAPGATGGPTATGCTAGAAFGLPWSALAPGVGGVDGVDAASGVGGGIRVDVTVALSTLLGVDELPGELAGFGPITAQTARRLAAAGTWRRLVTDPLSGTVLDVGKRRYRPPKDLAEIVRARDRRCLSPVCAIDASCCDLDHRVPYAADGTGGATSAENLGSLCRRDHLIKTHAGWRIARDPERAGGHLWTTPTGHEYPTQPDPLPGHELPLGWDAPPPF</sequence>
<gene>
    <name evidence="3" type="ORF">EUA98_19480</name>
</gene>
<dbReference type="AlphaFoldDB" id="A0A4V1ZGQ0"/>
<evidence type="ECO:0000313" key="4">
    <source>
        <dbReference type="Proteomes" id="UP000293764"/>
    </source>
</evidence>
<dbReference type="EMBL" id="SDWW01000102">
    <property type="protein sequence ID" value="RYV49314.1"/>
    <property type="molecule type" value="Genomic_DNA"/>
</dbReference>
<dbReference type="InterPro" id="IPR003615">
    <property type="entry name" value="HNH_nuc"/>
</dbReference>
<keyword evidence="3" id="KW-0540">Nuclease</keyword>
<feature type="domain" description="DUF222" evidence="2">
    <location>
        <begin position="93"/>
        <end position="310"/>
    </location>
</feature>